<feature type="transmembrane region" description="Helical" evidence="1">
    <location>
        <begin position="20"/>
        <end position="43"/>
    </location>
</feature>
<keyword evidence="1" id="KW-0472">Membrane</keyword>
<evidence type="ECO:0000313" key="3">
    <source>
        <dbReference type="Proteomes" id="UP000231081"/>
    </source>
</evidence>
<dbReference type="AlphaFoldDB" id="A0A2H0B413"/>
<feature type="non-terminal residue" evidence="2">
    <location>
        <position position="90"/>
    </location>
</feature>
<accession>A0A2H0B413</accession>
<dbReference type="Proteomes" id="UP000231081">
    <property type="component" value="Unassembled WGS sequence"/>
</dbReference>
<comment type="caution">
    <text evidence="2">The sequence shown here is derived from an EMBL/GenBank/DDBJ whole genome shotgun (WGS) entry which is preliminary data.</text>
</comment>
<evidence type="ECO:0000256" key="1">
    <source>
        <dbReference type="SAM" id="Phobius"/>
    </source>
</evidence>
<keyword evidence="1" id="KW-0812">Transmembrane</keyword>
<dbReference type="PANTHER" id="PTHR36832:SF1">
    <property type="entry name" value="SLR1174 PROTEIN"/>
    <property type="match status" value="1"/>
</dbReference>
<evidence type="ECO:0008006" key="4">
    <source>
        <dbReference type="Google" id="ProtNLM"/>
    </source>
</evidence>
<protein>
    <recommendedName>
        <fullName evidence="4">ABC transporter permease</fullName>
    </recommendedName>
</protein>
<evidence type="ECO:0000313" key="2">
    <source>
        <dbReference type="EMBL" id="PIP52396.1"/>
    </source>
</evidence>
<organism evidence="2 3">
    <name type="scientific">Candidatus Beckwithbacteria bacterium CG23_combo_of_CG06-09_8_20_14_all_47_9</name>
    <dbReference type="NCBI Taxonomy" id="1974498"/>
    <lineage>
        <taxon>Bacteria</taxon>
        <taxon>Candidatus Beckwithiibacteriota</taxon>
    </lineage>
</organism>
<name>A0A2H0B413_9BACT</name>
<gene>
    <name evidence="2" type="ORF">COX09_01795</name>
</gene>
<reference evidence="2 3" key="1">
    <citation type="submission" date="2017-09" db="EMBL/GenBank/DDBJ databases">
        <title>Depth-based differentiation of microbial function through sediment-hosted aquifers and enrichment of novel symbionts in the deep terrestrial subsurface.</title>
        <authorList>
            <person name="Probst A.J."/>
            <person name="Ladd B."/>
            <person name="Jarett J.K."/>
            <person name="Geller-Mcgrath D.E."/>
            <person name="Sieber C.M."/>
            <person name="Emerson J.B."/>
            <person name="Anantharaman K."/>
            <person name="Thomas B.C."/>
            <person name="Malmstrom R."/>
            <person name="Stieglmeier M."/>
            <person name="Klingl A."/>
            <person name="Woyke T."/>
            <person name="Ryan C.M."/>
            <person name="Banfield J.F."/>
        </authorList>
    </citation>
    <scope>NUCLEOTIDE SEQUENCE [LARGE SCALE GENOMIC DNA]</scope>
    <source>
        <strain evidence="2">CG23_combo_of_CG06-09_8_20_14_all_47_9</strain>
    </source>
</reference>
<dbReference type="EMBL" id="PCSQ01000045">
    <property type="protein sequence ID" value="PIP52396.1"/>
    <property type="molecule type" value="Genomic_DNA"/>
</dbReference>
<dbReference type="PANTHER" id="PTHR36832">
    <property type="entry name" value="SLR1174 PROTEIN-RELATED"/>
    <property type="match status" value="1"/>
</dbReference>
<sequence length="90" mass="10704">MRKYWQIFKINWDSVLVYRFNVLLWRVRMMLSFLTIYFFWGAVFSEYSQIADYSSASLLAYLVVAFFLQTLVFANDSFRITAEIATGDLN</sequence>
<proteinExistence type="predicted"/>
<keyword evidence="1" id="KW-1133">Transmembrane helix</keyword>
<feature type="transmembrane region" description="Helical" evidence="1">
    <location>
        <begin position="55"/>
        <end position="74"/>
    </location>
</feature>